<evidence type="ECO:0000313" key="3">
    <source>
        <dbReference type="Proteomes" id="UP000838748"/>
    </source>
</evidence>
<reference evidence="2" key="1">
    <citation type="submission" date="2021-11" db="EMBL/GenBank/DDBJ databases">
        <authorList>
            <person name="Rodrigo-Torres L."/>
            <person name="Arahal R. D."/>
            <person name="Lucena T."/>
        </authorList>
    </citation>
    <scope>NUCLEOTIDE SEQUENCE</scope>
    <source>
        <strain evidence="2">CECT 7928</strain>
    </source>
</reference>
<keyword evidence="3" id="KW-1185">Reference proteome</keyword>
<evidence type="ECO:0000313" key="2">
    <source>
        <dbReference type="EMBL" id="CAH0537617.1"/>
    </source>
</evidence>
<dbReference type="EMBL" id="CAKLDM010000001">
    <property type="protein sequence ID" value="CAH0537617.1"/>
    <property type="molecule type" value="Genomic_DNA"/>
</dbReference>
<sequence length="318" mass="36402">MSEKDKALVGISACVLGNKVRFDSGHKKNKFVVNELGQHFSFLPICPEVAIGMTVPRPTIRLVQSDNEIVLVESKDSSKDYTGAMARYSKETASQLSQKKLCGYVVCANSPTCGMERVKVYKENSARKEGVGLYTSNLMEAMPWLPIEEDGRLNDPALKENFVNRVFSLHDFYCSMGEEPTVRKIIEFHSRYKLTLMAHHPEAYKEMGRLVADVKSYPIDKFFTIYRLALMKALQQQASRKNNTNVLMHVRGYFKRSLSKTQKQEIGRLIEDYRKGELPLVAPLVLLKHYLSSYPNDYLSSQAYFDPYPQELRLRYGL</sequence>
<dbReference type="PIRSF" id="PIRSF037004">
    <property type="entry name" value="UCP037004"/>
    <property type="match status" value="1"/>
</dbReference>
<protein>
    <recommendedName>
        <fullName evidence="1">DUF1722 domain-containing protein</fullName>
    </recommendedName>
</protein>
<dbReference type="InterPro" id="IPR007553">
    <property type="entry name" value="2-thiour_desulf"/>
</dbReference>
<dbReference type="RefSeq" id="WP_237360551.1">
    <property type="nucleotide sequence ID" value="NZ_CAKLDM010000001.1"/>
</dbReference>
<dbReference type="InterPro" id="IPR017087">
    <property type="entry name" value="UCP037004"/>
</dbReference>
<dbReference type="Proteomes" id="UP000838748">
    <property type="component" value="Unassembled WGS sequence"/>
</dbReference>
<accession>A0ABN8E2V0</accession>
<comment type="caution">
    <text evidence="2">The sequence shown here is derived from an EMBL/GenBank/DDBJ whole genome shotgun (WGS) entry which is preliminary data.</text>
</comment>
<evidence type="ECO:0000259" key="1">
    <source>
        <dbReference type="Pfam" id="PF08349"/>
    </source>
</evidence>
<dbReference type="Pfam" id="PF08349">
    <property type="entry name" value="DUF1722"/>
    <property type="match status" value="1"/>
</dbReference>
<organism evidence="2 3">
    <name type="scientific">Vibrio marisflavi CECT 7928</name>
    <dbReference type="NCBI Taxonomy" id="634439"/>
    <lineage>
        <taxon>Bacteria</taxon>
        <taxon>Pseudomonadati</taxon>
        <taxon>Pseudomonadota</taxon>
        <taxon>Gammaproteobacteria</taxon>
        <taxon>Vibrionales</taxon>
        <taxon>Vibrionaceae</taxon>
        <taxon>Vibrio</taxon>
    </lineage>
</organism>
<dbReference type="PANTHER" id="PTHR30087:SF0">
    <property type="entry name" value="INNER MEMBRANE PROTEIN"/>
    <property type="match status" value="1"/>
</dbReference>
<feature type="domain" description="DUF1722" evidence="1">
    <location>
        <begin position="193"/>
        <end position="309"/>
    </location>
</feature>
<dbReference type="InterPro" id="IPR013560">
    <property type="entry name" value="DUF1722"/>
</dbReference>
<proteinExistence type="predicted"/>
<dbReference type="Pfam" id="PF04463">
    <property type="entry name" value="2-thiour_desulf"/>
    <property type="match status" value="1"/>
</dbReference>
<name>A0ABN8E2V0_9VIBR</name>
<dbReference type="PANTHER" id="PTHR30087">
    <property type="entry name" value="INNER MEMBRANE PROTEIN"/>
    <property type="match status" value="1"/>
</dbReference>
<gene>
    <name evidence="2" type="ORF">VMF7928_01201</name>
</gene>